<dbReference type="PIRSF" id="PIRSF004983">
    <property type="entry name" value="MenD"/>
    <property type="match status" value="1"/>
</dbReference>
<evidence type="ECO:0000256" key="5">
    <source>
        <dbReference type="ARBA" id="ARBA00023211"/>
    </source>
</evidence>
<dbReference type="InterPro" id="IPR029061">
    <property type="entry name" value="THDP-binding"/>
</dbReference>
<dbReference type="Pfam" id="PF02776">
    <property type="entry name" value="TPP_enzyme_N"/>
    <property type="match status" value="1"/>
</dbReference>
<name>A9BAW2_PROM4</name>
<comment type="cofactor">
    <cofactor evidence="6">
        <name>thiamine diphosphate</name>
        <dbReference type="ChEBI" id="CHEBI:58937"/>
    </cofactor>
    <text evidence="6">Binds 1 thiamine pyrophosphate per subunit.</text>
</comment>
<dbReference type="HAMAP" id="MF_01659">
    <property type="entry name" value="MenD"/>
    <property type="match status" value="1"/>
</dbReference>
<dbReference type="InterPro" id="IPR011766">
    <property type="entry name" value="TPP_enzyme_TPP-bd"/>
</dbReference>
<comment type="similarity">
    <text evidence="6">Belongs to the TPP enzyme family. MenD subfamily.</text>
</comment>
<dbReference type="PANTHER" id="PTHR42916">
    <property type="entry name" value="2-SUCCINYL-5-ENOLPYRUVYL-6-HYDROXY-3-CYCLOHEXENE-1-CARBOXYLATE SYNTHASE"/>
    <property type="match status" value="1"/>
</dbReference>
<dbReference type="GO" id="GO:0009234">
    <property type="term" value="P:menaquinone biosynthetic process"/>
    <property type="evidence" value="ECO:0007669"/>
    <property type="project" value="InterPro"/>
</dbReference>
<dbReference type="CDD" id="cd07037">
    <property type="entry name" value="TPP_PYR_MenD"/>
    <property type="match status" value="1"/>
</dbReference>
<dbReference type="Gene3D" id="3.40.50.1220">
    <property type="entry name" value="TPP-binding domain"/>
    <property type="match status" value="1"/>
</dbReference>
<dbReference type="EMBL" id="CP000878">
    <property type="protein sequence ID" value="ABX08974.1"/>
    <property type="molecule type" value="Genomic_DNA"/>
</dbReference>
<dbReference type="InterPro" id="IPR004433">
    <property type="entry name" value="MenaQ_synth_MenD"/>
</dbReference>
<gene>
    <name evidence="6 9" type="primary">menD</name>
    <name evidence="9" type="ordered locus">P9211_10431</name>
</gene>
<accession>A9BAW2</accession>
<dbReference type="Proteomes" id="UP000000788">
    <property type="component" value="Chromosome"/>
</dbReference>
<dbReference type="InterPro" id="IPR012001">
    <property type="entry name" value="Thiamin_PyroP_enz_TPP-bd_dom"/>
</dbReference>
<dbReference type="GO" id="GO:0016829">
    <property type="term" value="F:lyase activity"/>
    <property type="evidence" value="ECO:0007669"/>
    <property type="project" value="UniProtKB-KW"/>
</dbReference>
<dbReference type="eggNOG" id="COG1165">
    <property type="taxonomic scope" value="Bacteria"/>
</dbReference>
<dbReference type="SUPFAM" id="SSF52518">
    <property type="entry name" value="Thiamin diphosphate-binding fold (THDP-binding)"/>
    <property type="match status" value="2"/>
</dbReference>
<dbReference type="UniPathway" id="UPA00995"/>
<keyword evidence="5 6" id="KW-0464">Manganese</keyword>
<evidence type="ECO:0000259" key="7">
    <source>
        <dbReference type="Pfam" id="PF02775"/>
    </source>
</evidence>
<protein>
    <recommendedName>
        <fullName evidence="6">2-succinyl-5-enolpyruvyl-6-hydroxy-3-cyclohexene-1-carboxylate synthase</fullName>
        <shortName evidence="6">SEPHCHC synthase</shortName>
        <ecNumber evidence="6">2.2.1.9</ecNumber>
    </recommendedName>
</protein>
<evidence type="ECO:0000259" key="8">
    <source>
        <dbReference type="Pfam" id="PF02776"/>
    </source>
</evidence>
<dbReference type="PANTHER" id="PTHR42916:SF1">
    <property type="entry name" value="PROTEIN PHYLLO, CHLOROPLASTIC"/>
    <property type="match status" value="1"/>
</dbReference>
<dbReference type="CDD" id="cd02009">
    <property type="entry name" value="TPP_SHCHC_synthase"/>
    <property type="match status" value="1"/>
</dbReference>
<comment type="catalytic activity">
    <reaction evidence="6">
        <text>isochorismate + 2-oxoglutarate + H(+) = 5-enolpyruvoyl-6-hydroxy-2-succinyl-cyclohex-3-ene-1-carboxylate + CO2</text>
        <dbReference type="Rhea" id="RHEA:25593"/>
        <dbReference type="ChEBI" id="CHEBI:15378"/>
        <dbReference type="ChEBI" id="CHEBI:16526"/>
        <dbReference type="ChEBI" id="CHEBI:16810"/>
        <dbReference type="ChEBI" id="CHEBI:29780"/>
        <dbReference type="ChEBI" id="CHEBI:58818"/>
        <dbReference type="EC" id="2.2.1.9"/>
    </reaction>
</comment>
<keyword evidence="4 6" id="KW-0786">Thiamine pyrophosphate</keyword>
<dbReference type="EC" id="2.2.1.9" evidence="6"/>
<dbReference type="KEGG" id="pmj:P9211_10431"/>
<keyword evidence="9" id="KW-0456">Lyase</keyword>
<comment type="subunit">
    <text evidence="6">Homodimer.</text>
</comment>
<sequence>MFHIWSFYPRIGSATPFSLSLARTNLFIAIKLLNAFQSYGMENLVLCSGSRSGPLAIAAGGLAESFDLKLYTAVDERSASFMALGLSAATGKGVIVITTSGSAVGNLLPAAIEADRSCHPIIFITADRPERLKNCGANQSVNQEEFLLAVSRSVKSGPTLGIHKFTSQTLNELTSNVWALAHDFPGPVHLNLPIEEPLLASFEDQKSVWDGWVPDSFNYTQCSITASKLKEPQINSNFPQLDPYKPGILIIGPWRGALKDLNDFQETVKLWSELTGWPVFADPLSLAALNSDSCIKYWEHILSSGISIQEKNLQILRLGPMPSSRILENWLKNISSLQVLITEGDTRPLDPLKIAFQYSRGFVSWYKELLRINKFKTKMQSKLLTSSLKAINKDDQIIANWLGEEFLLDDDITEPSLAYWLPKLLPEEIPIMLSASSPIRDWITFSGCGGYGPRFFYGFRGASGIDGTLSLAMGLSFAKGRMILITGDLALLHDINGWLFSQIKPLSLIIILIDNCGGGIFKQIHNNQIYKGDFNELFIMPQHVNHLELASAYKITSRQVKNFNELKLALDWSLNLSEPVLLRVTTNSSSDSSLRKDISYRLKEYVNESKKNST</sequence>
<dbReference type="GO" id="GO:0070204">
    <property type="term" value="F:2-succinyl-5-enolpyruvyl-6-hydroxy-3-cyclohexene-1-carboxylic-acid synthase activity"/>
    <property type="evidence" value="ECO:0007669"/>
    <property type="project" value="UniProtKB-UniRule"/>
</dbReference>
<dbReference type="STRING" id="93059.P9211_10431"/>
<dbReference type="Gene3D" id="3.40.50.970">
    <property type="match status" value="2"/>
</dbReference>
<comment type="pathway">
    <text evidence="6">Cofactor biosynthesis; phylloquinone biosynthesis.</text>
</comment>
<evidence type="ECO:0000256" key="3">
    <source>
        <dbReference type="ARBA" id="ARBA00022842"/>
    </source>
</evidence>
<dbReference type="HOGENOM" id="CLU_006051_4_0_3"/>
<dbReference type="UniPathway" id="UPA01057">
    <property type="reaction ID" value="UER00164"/>
</dbReference>
<comment type="function">
    <text evidence="6">Catalyzes the thiamine diphosphate-dependent decarboxylation of 2-oxoglutarate and the subsequent addition of the resulting succinic semialdehyde-thiamine pyrophosphate anion to isochorismate to yield 2-succinyl-5-enolpyruvyl-6-hydroxy-3-cyclohexene-1-carboxylate (SEPHCHC).</text>
</comment>
<feature type="domain" description="Thiamine pyrophosphate enzyme N-terminal TPP-binding" evidence="8">
    <location>
        <begin position="36"/>
        <end position="144"/>
    </location>
</feature>
<evidence type="ECO:0000256" key="2">
    <source>
        <dbReference type="ARBA" id="ARBA00022723"/>
    </source>
</evidence>
<reference evidence="9 10" key="1">
    <citation type="journal article" date="2007" name="PLoS Genet.">
        <title>Patterns and implications of gene gain and loss in the evolution of Prochlorococcus.</title>
        <authorList>
            <person name="Kettler G.C."/>
            <person name="Martiny A.C."/>
            <person name="Huang K."/>
            <person name="Zucker J."/>
            <person name="Coleman M.L."/>
            <person name="Rodrigue S."/>
            <person name="Chen F."/>
            <person name="Lapidus A."/>
            <person name="Ferriera S."/>
            <person name="Johnson J."/>
            <person name="Steglich C."/>
            <person name="Church G.M."/>
            <person name="Richardson P."/>
            <person name="Chisholm S.W."/>
        </authorList>
    </citation>
    <scope>NUCLEOTIDE SEQUENCE [LARGE SCALE GENOMIC DNA]</scope>
    <source>
        <strain evidence="10">MIT 9211</strain>
    </source>
</reference>
<evidence type="ECO:0000313" key="9">
    <source>
        <dbReference type="EMBL" id="ABX08974.1"/>
    </source>
</evidence>
<keyword evidence="1 6" id="KW-0808">Transferase</keyword>
<dbReference type="AlphaFoldDB" id="A9BAW2"/>
<dbReference type="GO" id="GO:0030976">
    <property type="term" value="F:thiamine pyrophosphate binding"/>
    <property type="evidence" value="ECO:0007669"/>
    <property type="project" value="UniProtKB-UniRule"/>
</dbReference>
<evidence type="ECO:0000256" key="4">
    <source>
        <dbReference type="ARBA" id="ARBA00023052"/>
    </source>
</evidence>
<comment type="cofactor">
    <cofactor evidence="6">
        <name>Mg(2+)</name>
        <dbReference type="ChEBI" id="CHEBI:18420"/>
    </cofactor>
    <cofactor evidence="6">
        <name>Mn(2+)</name>
        <dbReference type="ChEBI" id="CHEBI:29035"/>
    </cofactor>
</comment>
<comment type="pathway">
    <text evidence="6">Quinol/quinone metabolism; 1,4-dihydroxy-2-naphthoate biosynthesis; 1,4-dihydroxy-2-naphthoate from chorismate: step 2/7.</text>
</comment>
<dbReference type="NCBIfam" id="TIGR00173">
    <property type="entry name" value="menD"/>
    <property type="match status" value="1"/>
</dbReference>
<feature type="domain" description="Thiamine pyrophosphate enzyme TPP-binding" evidence="7">
    <location>
        <begin position="460"/>
        <end position="584"/>
    </location>
</feature>
<keyword evidence="10" id="KW-1185">Reference proteome</keyword>
<keyword evidence="2 6" id="KW-0479">Metal-binding</keyword>
<dbReference type="GO" id="GO:0000287">
    <property type="term" value="F:magnesium ion binding"/>
    <property type="evidence" value="ECO:0007669"/>
    <property type="project" value="UniProtKB-UniRule"/>
</dbReference>
<evidence type="ECO:0000313" key="10">
    <source>
        <dbReference type="Proteomes" id="UP000000788"/>
    </source>
</evidence>
<keyword evidence="3 6" id="KW-0460">Magnesium</keyword>
<evidence type="ECO:0000256" key="1">
    <source>
        <dbReference type="ARBA" id="ARBA00022679"/>
    </source>
</evidence>
<evidence type="ECO:0000256" key="6">
    <source>
        <dbReference type="HAMAP-Rule" id="MF_01659"/>
    </source>
</evidence>
<proteinExistence type="inferred from homology"/>
<dbReference type="GO" id="GO:0030145">
    <property type="term" value="F:manganese ion binding"/>
    <property type="evidence" value="ECO:0007669"/>
    <property type="project" value="UniProtKB-UniRule"/>
</dbReference>
<dbReference type="Pfam" id="PF02775">
    <property type="entry name" value="TPP_enzyme_C"/>
    <property type="match status" value="1"/>
</dbReference>
<organism evidence="9 10">
    <name type="scientific">Prochlorococcus marinus (strain MIT 9211)</name>
    <dbReference type="NCBI Taxonomy" id="93059"/>
    <lineage>
        <taxon>Bacteria</taxon>
        <taxon>Bacillati</taxon>
        <taxon>Cyanobacteriota</taxon>
        <taxon>Cyanophyceae</taxon>
        <taxon>Synechococcales</taxon>
        <taxon>Prochlorococcaceae</taxon>
        <taxon>Prochlorococcus</taxon>
    </lineage>
</organism>
<dbReference type="GO" id="GO:0042372">
    <property type="term" value="P:phylloquinone biosynthetic process"/>
    <property type="evidence" value="ECO:0007669"/>
    <property type="project" value="UniProtKB-UniRule"/>
</dbReference>